<dbReference type="SUPFAM" id="SSF51556">
    <property type="entry name" value="Metallo-dependent hydrolases"/>
    <property type="match status" value="1"/>
</dbReference>
<proteinExistence type="predicted"/>
<dbReference type="Proteomes" id="UP000043316">
    <property type="component" value="Unassembled WGS sequence"/>
</dbReference>
<dbReference type="AlphaFoldDB" id="A0A0H5MHD6"/>
<dbReference type="GO" id="GO:0005829">
    <property type="term" value="C:cytosol"/>
    <property type="evidence" value="ECO:0007669"/>
    <property type="project" value="TreeGrafter"/>
</dbReference>
<dbReference type="GeneID" id="61816416"/>
<dbReference type="PANTHER" id="PTHR21240">
    <property type="entry name" value="2-AMINO-3-CARBOXYLMUCONATE-6-SEMIALDEHYDE DECARBOXYLASE"/>
    <property type="match status" value="1"/>
</dbReference>
<organism evidence="3 4">
    <name type="scientific">Yersinia intermedia</name>
    <dbReference type="NCBI Taxonomy" id="631"/>
    <lineage>
        <taxon>Bacteria</taxon>
        <taxon>Pseudomonadati</taxon>
        <taxon>Pseudomonadota</taxon>
        <taxon>Gammaproteobacteria</taxon>
        <taxon>Enterobacterales</taxon>
        <taxon>Yersiniaceae</taxon>
        <taxon>Yersinia</taxon>
    </lineage>
</organism>
<dbReference type="RefSeq" id="WP_019211762.1">
    <property type="nucleotide sequence ID" value="NZ_CWJI01000014.1"/>
</dbReference>
<dbReference type="EMBL" id="CWJI01000014">
    <property type="protein sequence ID" value="CRY56486.1"/>
    <property type="molecule type" value="Genomic_DNA"/>
</dbReference>
<dbReference type="InterPro" id="IPR032466">
    <property type="entry name" value="Metal_Hydrolase"/>
</dbReference>
<dbReference type="Pfam" id="PF04909">
    <property type="entry name" value="Amidohydro_2"/>
    <property type="match status" value="1"/>
</dbReference>
<evidence type="ECO:0000313" key="3">
    <source>
        <dbReference type="EMBL" id="CRY56486.1"/>
    </source>
</evidence>
<evidence type="ECO:0000313" key="4">
    <source>
        <dbReference type="Proteomes" id="UP000043316"/>
    </source>
</evidence>
<keyword evidence="1" id="KW-0456">Lyase</keyword>
<dbReference type="GO" id="GO:0016831">
    <property type="term" value="F:carboxy-lyase activity"/>
    <property type="evidence" value="ECO:0007669"/>
    <property type="project" value="InterPro"/>
</dbReference>
<sequence>MKNRIIAVEEAFITPCIVAEWDNYLSKDDVEPGFRIMGQTYLKATPSTKIVQDRLLNLGVERIADMDAAGIDLQILSLCSPGVQVFEPAMGVRLAHQANEILSDAIKSFPGRFAGLATIAPQDPKAAVKELKRCKYLGMKGVIINSHTMGEYLDSEKYFAILESSESLKLPIYLHPREPSPSMIAPYLNYGLYFAGWGFAAETGLHALRLIMSGVFDKLPNLKFILGHLGEGIPYWLQRIDNRYKLQVSIGAVRQMKKLPSEYFREHFVITTSGMYSDAALQLCLAELGADSILFAADYPHESAQEAVAFMDSAPISDENRNKIYWKNSTRVFDL</sequence>
<dbReference type="Gene3D" id="3.20.20.140">
    <property type="entry name" value="Metal-dependent hydrolases"/>
    <property type="match status" value="1"/>
</dbReference>
<reference evidence="4" key="1">
    <citation type="submission" date="2015-03" db="EMBL/GenBank/DDBJ databases">
        <authorList>
            <consortium name="Pathogen Informatics"/>
        </authorList>
    </citation>
    <scope>NUCLEOTIDE SEQUENCE [LARGE SCALE GENOMIC DNA]</scope>
    <source>
        <strain evidence="4">R148</strain>
    </source>
</reference>
<gene>
    <name evidence="3" type="ORF">ERS008476_03530</name>
</gene>
<dbReference type="PANTHER" id="PTHR21240:SF30">
    <property type="entry name" value="AMIDOHYDROLASE-RELATED DOMAIN-CONTAINING PROTEIN-RELATED"/>
    <property type="match status" value="1"/>
</dbReference>
<dbReference type="GO" id="GO:0019748">
    <property type="term" value="P:secondary metabolic process"/>
    <property type="evidence" value="ECO:0007669"/>
    <property type="project" value="TreeGrafter"/>
</dbReference>
<accession>A0A0H5MHD6</accession>
<keyword evidence="3" id="KW-0378">Hydrolase</keyword>
<feature type="domain" description="Amidohydrolase-related" evidence="2">
    <location>
        <begin position="66"/>
        <end position="335"/>
    </location>
</feature>
<dbReference type="InterPro" id="IPR006680">
    <property type="entry name" value="Amidohydro-rel"/>
</dbReference>
<protein>
    <submittedName>
        <fullName evidence="3">Predicted metal-dependent hydrolase of the TIM-barrel fold</fullName>
    </submittedName>
</protein>
<name>A0A0H5MHD6_YERIN</name>
<dbReference type="GO" id="GO:0016787">
    <property type="term" value="F:hydrolase activity"/>
    <property type="evidence" value="ECO:0007669"/>
    <property type="project" value="UniProtKB-KW"/>
</dbReference>
<evidence type="ECO:0000256" key="1">
    <source>
        <dbReference type="ARBA" id="ARBA00023239"/>
    </source>
</evidence>
<dbReference type="InterPro" id="IPR032465">
    <property type="entry name" value="ACMSD"/>
</dbReference>
<evidence type="ECO:0000259" key="2">
    <source>
        <dbReference type="Pfam" id="PF04909"/>
    </source>
</evidence>